<keyword evidence="1 2" id="KW-0238">DNA-binding</keyword>
<evidence type="ECO:0000313" key="4">
    <source>
        <dbReference type="EMBL" id="AEE17806.1"/>
    </source>
</evidence>
<feature type="domain" description="HTH tetR-type" evidence="3">
    <location>
        <begin position="6"/>
        <end position="66"/>
    </location>
</feature>
<dbReference type="SUPFAM" id="SSF46689">
    <property type="entry name" value="Homeodomain-like"/>
    <property type="match status" value="1"/>
</dbReference>
<dbReference type="Pfam" id="PF00440">
    <property type="entry name" value="TetR_N"/>
    <property type="match status" value="1"/>
</dbReference>
<dbReference type="InterPro" id="IPR050624">
    <property type="entry name" value="HTH-type_Tx_Regulator"/>
</dbReference>
<dbReference type="PROSITE" id="PS50977">
    <property type="entry name" value="HTH_TETR_2"/>
    <property type="match status" value="1"/>
</dbReference>
<dbReference type="PANTHER" id="PTHR43479:SF11">
    <property type="entry name" value="ACREF_ENVCD OPERON REPRESSOR-RELATED"/>
    <property type="match status" value="1"/>
</dbReference>
<dbReference type="STRING" id="906968.Trebr_2399"/>
<dbReference type="RefSeq" id="WP_013759507.1">
    <property type="nucleotide sequence ID" value="NC_015500.1"/>
</dbReference>
<dbReference type="Proteomes" id="UP000006546">
    <property type="component" value="Chromosome"/>
</dbReference>
<evidence type="ECO:0000313" key="5">
    <source>
        <dbReference type="Proteomes" id="UP000006546"/>
    </source>
</evidence>
<dbReference type="KEGG" id="tbe:Trebr_2399"/>
<accession>F4LMR6</accession>
<name>F4LMR6_TREBD</name>
<sequence length="200" mass="22753">MRTANTEIITAIKSKTLALLMKKNPDEIGMRDIAANCGITAANIYHYYKDKDTLFQEISLDCLNELNQVISENAKKGKTSKIQILRAINSYRDWCFSNPRKALIVMQGIKPADDADESTIEKYYVCNRTGTELLERCIEQGIAKSANPKLDVGILVSGLWGCIESVLLKRADTEYWEKGNLFTDRFIKIWLDTVFTEEEK</sequence>
<reference evidence="5" key="1">
    <citation type="submission" date="2011-04" db="EMBL/GenBank/DDBJ databases">
        <title>The complete genome of Treponema brennaborense DSM 12168.</title>
        <authorList>
            <person name="Lucas S."/>
            <person name="Han J."/>
            <person name="Lapidus A."/>
            <person name="Bruce D."/>
            <person name="Goodwin L."/>
            <person name="Pitluck S."/>
            <person name="Peters L."/>
            <person name="Kyrpides N."/>
            <person name="Mavromatis K."/>
            <person name="Ivanova N."/>
            <person name="Mikhailova N."/>
            <person name="Pagani I."/>
            <person name="Teshima H."/>
            <person name="Detter J.C."/>
            <person name="Tapia R."/>
            <person name="Han C."/>
            <person name="Land M."/>
            <person name="Hauser L."/>
            <person name="Markowitz V."/>
            <person name="Cheng J.-F."/>
            <person name="Hugenholtz P."/>
            <person name="Woyke T."/>
            <person name="Wu D."/>
            <person name="Gronow S."/>
            <person name="Wellnitz S."/>
            <person name="Brambilla E."/>
            <person name="Klenk H.-P."/>
            <person name="Eisen J.A."/>
        </authorList>
    </citation>
    <scope>NUCLEOTIDE SEQUENCE [LARGE SCALE GENOMIC DNA]</scope>
    <source>
        <strain evidence="5">DSM 12168 / CIP 105900 / DD5/3</strain>
    </source>
</reference>
<feature type="DNA-binding region" description="H-T-H motif" evidence="2">
    <location>
        <begin position="29"/>
        <end position="48"/>
    </location>
</feature>
<evidence type="ECO:0000256" key="2">
    <source>
        <dbReference type="PROSITE-ProRule" id="PRU00335"/>
    </source>
</evidence>
<dbReference type="eggNOG" id="COG1309">
    <property type="taxonomic scope" value="Bacteria"/>
</dbReference>
<dbReference type="OrthoDB" id="6430772at2"/>
<proteinExistence type="predicted"/>
<gene>
    <name evidence="4" type="ordered locus">Trebr_2399</name>
</gene>
<dbReference type="PANTHER" id="PTHR43479">
    <property type="entry name" value="ACREF/ENVCD OPERON REPRESSOR-RELATED"/>
    <property type="match status" value="1"/>
</dbReference>
<protein>
    <submittedName>
        <fullName evidence="4">Transcriptional regulator, TetR family</fullName>
    </submittedName>
</protein>
<dbReference type="GO" id="GO:0003677">
    <property type="term" value="F:DNA binding"/>
    <property type="evidence" value="ECO:0007669"/>
    <property type="project" value="UniProtKB-UniRule"/>
</dbReference>
<dbReference type="Gene3D" id="1.10.357.10">
    <property type="entry name" value="Tetracycline Repressor, domain 2"/>
    <property type="match status" value="1"/>
</dbReference>
<dbReference type="Gene3D" id="1.10.10.60">
    <property type="entry name" value="Homeodomain-like"/>
    <property type="match status" value="1"/>
</dbReference>
<evidence type="ECO:0000256" key="1">
    <source>
        <dbReference type="ARBA" id="ARBA00023125"/>
    </source>
</evidence>
<dbReference type="HOGENOM" id="CLU_1383657_0_0_12"/>
<dbReference type="AlphaFoldDB" id="F4LMR6"/>
<dbReference type="EMBL" id="CP002696">
    <property type="protein sequence ID" value="AEE17806.1"/>
    <property type="molecule type" value="Genomic_DNA"/>
</dbReference>
<dbReference type="InterPro" id="IPR009057">
    <property type="entry name" value="Homeodomain-like_sf"/>
</dbReference>
<keyword evidence="5" id="KW-1185">Reference proteome</keyword>
<organism evidence="4 5">
    <name type="scientific">Treponema brennaborense (strain DSM 12168 / CIP 105900 / DD5/3)</name>
    <dbReference type="NCBI Taxonomy" id="906968"/>
    <lineage>
        <taxon>Bacteria</taxon>
        <taxon>Pseudomonadati</taxon>
        <taxon>Spirochaetota</taxon>
        <taxon>Spirochaetia</taxon>
        <taxon>Spirochaetales</taxon>
        <taxon>Treponemataceae</taxon>
        <taxon>Treponema</taxon>
    </lineage>
</organism>
<dbReference type="InterPro" id="IPR001647">
    <property type="entry name" value="HTH_TetR"/>
</dbReference>
<evidence type="ECO:0000259" key="3">
    <source>
        <dbReference type="PROSITE" id="PS50977"/>
    </source>
</evidence>